<dbReference type="AlphaFoldDB" id="A0A9D5HK26"/>
<feature type="region of interest" description="Disordered" evidence="1">
    <location>
        <begin position="1"/>
        <end position="31"/>
    </location>
</feature>
<evidence type="ECO:0000256" key="1">
    <source>
        <dbReference type="SAM" id="MobiDB-lite"/>
    </source>
</evidence>
<reference evidence="2" key="1">
    <citation type="submission" date="2021-03" db="EMBL/GenBank/DDBJ databases">
        <authorList>
            <person name="Li Z."/>
            <person name="Yang C."/>
        </authorList>
    </citation>
    <scope>NUCLEOTIDE SEQUENCE</scope>
    <source>
        <strain evidence="2">Dzin_1.0</strain>
        <tissue evidence="2">Leaf</tissue>
    </source>
</reference>
<gene>
    <name evidence="2" type="ORF">J5N97_014752</name>
</gene>
<dbReference type="OrthoDB" id="45365at2759"/>
<dbReference type="PANTHER" id="PTHR46034">
    <property type="match status" value="1"/>
</dbReference>
<comment type="caution">
    <text evidence="2">The sequence shown here is derived from an EMBL/GenBank/DDBJ whole genome shotgun (WGS) entry which is preliminary data.</text>
</comment>
<protein>
    <submittedName>
        <fullName evidence="2">Uncharacterized protein</fullName>
    </submittedName>
</protein>
<feature type="region of interest" description="Disordered" evidence="1">
    <location>
        <begin position="107"/>
        <end position="127"/>
    </location>
</feature>
<evidence type="ECO:0000313" key="3">
    <source>
        <dbReference type="Proteomes" id="UP001085076"/>
    </source>
</evidence>
<dbReference type="InterPro" id="IPR044832">
    <property type="entry name" value="NRP-like"/>
</dbReference>
<reference evidence="2" key="2">
    <citation type="journal article" date="2022" name="Hortic Res">
        <title>The genome of Dioscorea zingiberensis sheds light on the biosynthesis, origin and evolution of the medicinally important diosgenin saponins.</title>
        <authorList>
            <person name="Li Y."/>
            <person name="Tan C."/>
            <person name="Li Z."/>
            <person name="Guo J."/>
            <person name="Li S."/>
            <person name="Chen X."/>
            <person name="Wang C."/>
            <person name="Dai X."/>
            <person name="Yang H."/>
            <person name="Song W."/>
            <person name="Hou L."/>
            <person name="Xu J."/>
            <person name="Tong Z."/>
            <person name="Xu A."/>
            <person name="Yuan X."/>
            <person name="Wang W."/>
            <person name="Yang Q."/>
            <person name="Chen L."/>
            <person name="Sun Z."/>
            <person name="Wang K."/>
            <person name="Pan B."/>
            <person name="Chen J."/>
            <person name="Bao Y."/>
            <person name="Liu F."/>
            <person name="Qi X."/>
            <person name="Gang D.R."/>
            <person name="Wen J."/>
            <person name="Li J."/>
        </authorList>
    </citation>
    <scope>NUCLEOTIDE SEQUENCE</scope>
    <source>
        <strain evidence="2">Dzin_1.0</strain>
    </source>
</reference>
<name>A0A9D5HK26_9LILI</name>
<proteinExistence type="predicted"/>
<feature type="compositionally biased region" description="Polar residues" evidence="1">
    <location>
        <begin position="1"/>
        <end position="29"/>
    </location>
</feature>
<organism evidence="2 3">
    <name type="scientific">Dioscorea zingiberensis</name>
    <dbReference type="NCBI Taxonomy" id="325984"/>
    <lineage>
        <taxon>Eukaryota</taxon>
        <taxon>Viridiplantae</taxon>
        <taxon>Streptophyta</taxon>
        <taxon>Embryophyta</taxon>
        <taxon>Tracheophyta</taxon>
        <taxon>Spermatophyta</taxon>
        <taxon>Magnoliopsida</taxon>
        <taxon>Liliopsida</taxon>
        <taxon>Dioscoreales</taxon>
        <taxon>Dioscoreaceae</taxon>
        <taxon>Dioscorea</taxon>
    </lineage>
</organism>
<sequence length="244" mass="27283">MSSLTKTQTNFVPANLPTSLRPSNSSVTARNLPKNDLGGVIFGCKHDTMMECLSKQLFGSECSENRLDLNVEIHQSIAIPHVDRESENLLQQSRSGDEIESSKEILDQLNSQSQKSEKKSDSDKLEREKEMVLSKLTRLAVSRDFVIRPSFVCLDGCDMCRSVQEDIKPLASEPHEITDENMITSDLSLENSKLAEIVKVLVERTTAFEKKQWLKSEEHCNRKGLYGGEDGFLGDRVGSCAETV</sequence>
<dbReference type="GO" id="GO:0034976">
    <property type="term" value="P:response to endoplasmic reticulum stress"/>
    <property type="evidence" value="ECO:0007669"/>
    <property type="project" value="InterPro"/>
</dbReference>
<dbReference type="PANTHER" id="PTHR46034:SF7">
    <property type="entry name" value="INFLUENZA VIRUS NS1A-BINDING PROTEIN"/>
    <property type="match status" value="1"/>
</dbReference>
<keyword evidence="3" id="KW-1185">Reference proteome</keyword>
<dbReference type="Proteomes" id="UP001085076">
    <property type="component" value="Miscellaneous, Linkage group lg03"/>
</dbReference>
<accession>A0A9D5HK26</accession>
<evidence type="ECO:0000313" key="2">
    <source>
        <dbReference type="EMBL" id="KAJ0979278.1"/>
    </source>
</evidence>
<dbReference type="EMBL" id="JAGGNH010000003">
    <property type="protein sequence ID" value="KAJ0979278.1"/>
    <property type="molecule type" value="Genomic_DNA"/>
</dbReference>
<feature type="compositionally biased region" description="Basic and acidic residues" evidence="1">
    <location>
        <begin position="115"/>
        <end position="127"/>
    </location>
</feature>